<dbReference type="STRING" id="1842532.A7E78_09105"/>
<name>A0A1L3GPV3_9BACT</name>
<evidence type="ECO:0000313" key="3">
    <source>
        <dbReference type="EMBL" id="APG27981.1"/>
    </source>
</evidence>
<dbReference type="Gene3D" id="3.30.1150.10">
    <property type="match status" value="1"/>
</dbReference>
<dbReference type="SUPFAM" id="SSF74653">
    <property type="entry name" value="TolA/TonB C-terminal domain"/>
    <property type="match status" value="1"/>
</dbReference>
<keyword evidence="2" id="KW-1133">Transmembrane helix</keyword>
<gene>
    <name evidence="3" type="ORF">A7E78_09105</name>
</gene>
<feature type="compositionally biased region" description="Low complexity" evidence="1">
    <location>
        <begin position="76"/>
        <end position="116"/>
    </location>
</feature>
<dbReference type="KEGG" id="pef:A7E78_09105"/>
<keyword evidence="4" id="KW-1185">Reference proteome</keyword>
<feature type="region of interest" description="Disordered" evidence="1">
    <location>
        <begin position="63"/>
        <end position="147"/>
    </location>
</feature>
<evidence type="ECO:0000256" key="1">
    <source>
        <dbReference type="SAM" id="MobiDB-lite"/>
    </source>
</evidence>
<feature type="transmembrane region" description="Helical" evidence="2">
    <location>
        <begin position="21"/>
        <end position="41"/>
    </location>
</feature>
<dbReference type="EMBL" id="CP015519">
    <property type="protein sequence ID" value="APG27981.1"/>
    <property type="molecule type" value="Genomic_DNA"/>
</dbReference>
<reference evidence="3 4" key="1">
    <citation type="journal article" date="2017" name="Genome Announc.">
        <title>Complete Genome Sequences of Two Acetylene-Fermenting Pelobacter acetylenicus Strains.</title>
        <authorList>
            <person name="Sutton J.M."/>
            <person name="Baesman S.M."/>
            <person name="Fierst J.L."/>
            <person name="Poret-Peterson A.T."/>
            <person name="Oremland R.S."/>
            <person name="Dunlap D.S."/>
            <person name="Akob D.M."/>
        </authorList>
    </citation>
    <scope>NUCLEOTIDE SEQUENCE [LARGE SCALE GENOMIC DNA]</scope>
    <source>
        <strain evidence="3 4">SFB93</strain>
    </source>
</reference>
<keyword evidence="2" id="KW-0472">Membrane</keyword>
<proteinExistence type="predicted"/>
<feature type="compositionally biased region" description="Low complexity" evidence="1">
    <location>
        <begin position="130"/>
        <end position="146"/>
    </location>
</feature>
<keyword evidence="2" id="KW-0812">Transmembrane</keyword>
<accession>A0A1L3GPV3</accession>
<sequence>MVENHFQRRGSDFHPDPKLGRLVLLSLILHLVLVLVFSGALSHHSPPPKRPVYYVDLTQLPVANPRAGRPDGQSGAPKATPKKAPTPAKKTVNKTVATAKKAVTPTPAKKAVTTKKSAARKTVAKKDSVATKSAAASQAKADSNASYQTAMSAVEKIRRKQEMAALKEKLAAMASHDSRTGSSSGGGSAGGTSSAPLGMPDGTGDQAGVSQELWLQERLTKNWSLSKYQVVRRDLEARVAITYNAQGALTGKTFKKSSGDKLFDDSVTRAILKSRQLEFQPGRNLEVVVIFNLKDLMD</sequence>
<feature type="region of interest" description="Disordered" evidence="1">
    <location>
        <begin position="169"/>
        <end position="207"/>
    </location>
</feature>
<evidence type="ECO:0008006" key="5">
    <source>
        <dbReference type="Google" id="ProtNLM"/>
    </source>
</evidence>
<protein>
    <recommendedName>
        <fullName evidence="5">TonB C-terminal domain-containing protein</fullName>
    </recommendedName>
</protein>
<organism evidence="3 4">
    <name type="scientific">Syntrophotalea acetylenivorans</name>
    <dbReference type="NCBI Taxonomy" id="1842532"/>
    <lineage>
        <taxon>Bacteria</taxon>
        <taxon>Pseudomonadati</taxon>
        <taxon>Thermodesulfobacteriota</taxon>
        <taxon>Desulfuromonadia</taxon>
        <taxon>Desulfuromonadales</taxon>
        <taxon>Syntrophotaleaceae</taxon>
        <taxon>Syntrophotalea</taxon>
    </lineage>
</organism>
<dbReference type="RefSeq" id="WP_072283943.1">
    <property type="nucleotide sequence ID" value="NZ_CP015519.1"/>
</dbReference>
<dbReference type="OrthoDB" id="5398495at2"/>
<dbReference type="AlphaFoldDB" id="A0A1L3GPV3"/>
<dbReference type="Pfam" id="PF13103">
    <property type="entry name" value="TonB_2"/>
    <property type="match status" value="1"/>
</dbReference>
<evidence type="ECO:0000313" key="4">
    <source>
        <dbReference type="Proteomes" id="UP000182517"/>
    </source>
</evidence>
<dbReference type="Proteomes" id="UP000182517">
    <property type="component" value="Chromosome"/>
</dbReference>
<evidence type="ECO:0000256" key="2">
    <source>
        <dbReference type="SAM" id="Phobius"/>
    </source>
</evidence>